<name>A0ABT2ERH8_9BACT</name>
<dbReference type="InterPro" id="IPR011051">
    <property type="entry name" value="RmlC_Cupin_sf"/>
</dbReference>
<evidence type="ECO:0000256" key="1">
    <source>
        <dbReference type="ARBA" id="ARBA00023235"/>
    </source>
</evidence>
<accession>A0ABT2ERH8</accession>
<reference evidence="2 3" key="1">
    <citation type="submission" date="2022-08" db="EMBL/GenBank/DDBJ databases">
        <title>Bacterial and archaeal communities from various locations to study Microbial Dark Matter (Phase II).</title>
        <authorList>
            <person name="Stepanauskas R."/>
        </authorList>
    </citation>
    <scope>NUCLEOTIDE SEQUENCE [LARGE SCALE GENOMIC DNA]</scope>
    <source>
        <strain evidence="2 3">PD1</strain>
    </source>
</reference>
<dbReference type="Gene3D" id="2.60.120.10">
    <property type="entry name" value="Jelly Rolls"/>
    <property type="match status" value="2"/>
</dbReference>
<dbReference type="InterPro" id="IPR021120">
    <property type="entry name" value="KduI/IolB_isomerase"/>
</dbReference>
<dbReference type="Pfam" id="PF04962">
    <property type="entry name" value="KduI"/>
    <property type="match status" value="1"/>
</dbReference>
<protein>
    <submittedName>
        <fullName evidence="2">5-deoxy-glucuronate isomerase</fullName>
        <ecNumber evidence="2">5.3.1.30</ecNumber>
    </submittedName>
</protein>
<dbReference type="RefSeq" id="WP_259100215.1">
    <property type="nucleotide sequence ID" value="NZ_CP130454.1"/>
</dbReference>
<sequence length="277" mass="31071">MAEPKLHVPAPKGTGWHTVVSPQLGQTRQITFSLLRLEAGSEYEGQVGGETVAVLLSGIVDAEVDGRRWSSVGQRRDVFSGKAYALYLPSNARFRIRANTFVELAFGTVPAPTGGEPTLITPDKVKSRSVGLFNWRRDIDDIVDSSFPARRLLVGETRNPPGNWSSYPPHKHEEENPPFETQMEEVYHFRIFPPTGFAIQMIYTDDGELNEAIIVKDGDTVVIPRGYHPVAAPPGYAVYYLWVLAGERRQMFVKFDPAHEWVNGAEGILKEWHRWLG</sequence>
<keyword evidence="1 2" id="KW-0413">Isomerase</keyword>
<dbReference type="GO" id="GO:0102482">
    <property type="term" value="F:5-deoxy-D-glucuronate isomerase activity"/>
    <property type="evidence" value="ECO:0007669"/>
    <property type="project" value="UniProtKB-EC"/>
</dbReference>
<proteinExistence type="predicted"/>
<gene>
    <name evidence="2" type="ORF">M2350_002999</name>
</gene>
<dbReference type="InterPro" id="IPR014710">
    <property type="entry name" value="RmlC-like_jellyroll"/>
</dbReference>
<dbReference type="PANTHER" id="PTHR39193">
    <property type="entry name" value="5-DEOXY-GLUCURONATE ISOMERASE"/>
    <property type="match status" value="1"/>
</dbReference>
<dbReference type="PIRSF" id="PIRSF036628">
    <property type="entry name" value="IolB"/>
    <property type="match status" value="1"/>
</dbReference>
<comment type="caution">
    <text evidence="2">The sequence shown here is derived from an EMBL/GenBank/DDBJ whole genome shotgun (WGS) entry which is preliminary data.</text>
</comment>
<dbReference type="Proteomes" id="UP001204798">
    <property type="component" value="Unassembled WGS sequence"/>
</dbReference>
<keyword evidence="3" id="KW-1185">Reference proteome</keyword>
<evidence type="ECO:0000313" key="2">
    <source>
        <dbReference type="EMBL" id="MCS3920570.1"/>
    </source>
</evidence>
<dbReference type="PANTHER" id="PTHR39193:SF1">
    <property type="entry name" value="5-DEOXY-GLUCURONATE ISOMERASE"/>
    <property type="match status" value="1"/>
</dbReference>
<dbReference type="SUPFAM" id="SSF51182">
    <property type="entry name" value="RmlC-like cupins"/>
    <property type="match status" value="1"/>
</dbReference>
<dbReference type="InterPro" id="IPR024203">
    <property type="entry name" value="Deoxy-glucuronate_isom_IolB"/>
</dbReference>
<evidence type="ECO:0000313" key="3">
    <source>
        <dbReference type="Proteomes" id="UP001204798"/>
    </source>
</evidence>
<dbReference type="EMBL" id="JANUCP010000005">
    <property type="protein sequence ID" value="MCS3920570.1"/>
    <property type="molecule type" value="Genomic_DNA"/>
</dbReference>
<dbReference type="EC" id="5.3.1.30" evidence="2"/>
<organism evidence="2 3">
    <name type="scientific">Candidatus Fervidibacter sacchari</name>
    <dbReference type="NCBI Taxonomy" id="1448929"/>
    <lineage>
        <taxon>Bacteria</taxon>
        <taxon>Candidatus Fervidibacterota</taxon>
        <taxon>Candidatus Fervidibacter</taxon>
    </lineage>
</organism>
<dbReference type="NCBIfam" id="TIGR04378">
    <property type="entry name" value="myo_inos_iolB"/>
    <property type="match status" value="1"/>
</dbReference>